<dbReference type="AlphaFoldDB" id="K1TPE7"/>
<accession>K1TPE7</accession>
<protein>
    <submittedName>
        <fullName evidence="1">Uncharacterized protein</fullName>
    </submittedName>
</protein>
<reference evidence="1" key="1">
    <citation type="journal article" date="2013" name="Environ. Microbiol.">
        <title>Microbiota from the distal guts of lean and obese adolescents exhibit partial functional redundancy besides clear differences in community structure.</title>
        <authorList>
            <person name="Ferrer M."/>
            <person name="Ruiz A."/>
            <person name="Lanza F."/>
            <person name="Haange S.B."/>
            <person name="Oberbach A."/>
            <person name="Till H."/>
            <person name="Bargiela R."/>
            <person name="Campoy C."/>
            <person name="Segura M.T."/>
            <person name="Richter M."/>
            <person name="von Bergen M."/>
            <person name="Seifert J."/>
            <person name="Suarez A."/>
        </authorList>
    </citation>
    <scope>NUCLEOTIDE SEQUENCE</scope>
</reference>
<name>K1TPE7_9ZZZZ</name>
<gene>
    <name evidence="1" type="ORF">LEA_08262</name>
</gene>
<proteinExistence type="predicted"/>
<sequence>TMNAFAFKVIDAINREGIGNEAWGPC</sequence>
<organism evidence="1">
    <name type="scientific">human gut metagenome</name>
    <dbReference type="NCBI Taxonomy" id="408170"/>
    <lineage>
        <taxon>unclassified sequences</taxon>
        <taxon>metagenomes</taxon>
        <taxon>organismal metagenomes</taxon>
    </lineage>
</organism>
<evidence type="ECO:0000313" key="1">
    <source>
        <dbReference type="EMBL" id="EKC69494.1"/>
    </source>
</evidence>
<comment type="caution">
    <text evidence="1">The sequence shown here is derived from an EMBL/GenBank/DDBJ whole genome shotgun (WGS) entry which is preliminary data.</text>
</comment>
<feature type="non-terminal residue" evidence="1">
    <location>
        <position position="1"/>
    </location>
</feature>
<dbReference type="EMBL" id="AJWY01005482">
    <property type="protein sequence ID" value="EKC69494.1"/>
    <property type="molecule type" value="Genomic_DNA"/>
</dbReference>